<protein>
    <submittedName>
        <fullName evidence="1">Uncharacterized protein</fullName>
    </submittedName>
</protein>
<dbReference type="EMBL" id="GBRH01273124">
    <property type="protein sequence ID" value="JAD24771.1"/>
    <property type="molecule type" value="Transcribed_RNA"/>
</dbReference>
<dbReference type="AlphaFoldDB" id="A0A0A8YG62"/>
<proteinExistence type="predicted"/>
<organism evidence="1">
    <name type="scientific">Arundo donax</name>
    <name type="common">Giant reed</name>
    <name type="synonym">Donax arundinaceus</name>
    <dbReference type="NCBI Taxonomy" id="35708"/>
    <lineage>
        <taxon>Eukaryota</taxon>
        <taxon>Viridiplantae</taxon>
        <taxon>Streptophyta</taxon>
        <taxon>Embryophyta</taxon>
        <taxon>Tracheophyta</taxon>
        <taxon>Spermatophyta</taxon>
        <taxon>Magnoliopsida</taxon>
        <taxon>Liliopsida</taxon>
        <taxon>Poales</taxon>
        <taxon>Poaceae</taxon>
        <taxon>PACMAD clade</taxon>
        <taxon>Arundinoideae</taxon>
        <taxon>Arundineae</taxon>
        <taxon>Arundo</taxon>
    </lineage>
</organism>
<reference evidence="1" key="1">
    <citation type="submission" date="2014-09" db="EMBL/GenBank/DDBJ databases">
        <authorList>
            <person name="Magalhaes I.L.F."/>
            <person name="Oliveira U."/>
            <person name="Santos F.R."/>
            <person name="Vidigal T.H.D.A."/>
            <person name="Brescovit A.D."/>
            <person name="Santos A.J."/>
        </authorList>
    </citation>
    <scope>NUCLEOTIDE SEQUENCE</scope>
    <source>
        <tissue evidence="1">Shoot tissue taken approximately 20 cm above the soil surface</tissue>
    </source>
</reference>
<accession>A0A0A8YG62</accession>
<reference evidence="1" key="2">
    <citation type="journal article" date="2015" name="Data Brief">
        <title>Shoot transcriptome of the giant reed, Arundo donax.</title>
        <authorList>
            <person name="Barrero R.A."/>
            <person name="Guerrero F.D."/>
            <person name="Moolhuijzen P."/>
            <person name="Goolsby J.A."/>
            <person name="Tidwell J."/>
            <person name="Bellgard S.E."/>
            <person name="Bellgard M.I."/>
        </authorList>
    </citation>
    <scope>NUCLEOTIDE SEQUENCE</scope>
    <source>
        <tissue evidence="1">Shoot tissue taken approximately 20 cm above the soil surface</tissue>
    </source>
</reference>
<sequence length="51" mass="6135">MPYTSKLKQTIHHLQTDKLQHVRLKFHVKLYATSNYVLFEVNMLIRAKYTS</sequence>
<name>A0A0A8YG62_ARUDO</name>
<evidence type="ECO:0000313" key="1">
    <source>
        <dbReference type="EMBL" id="JAD24771.1"/>
    </source>
</evidence>